<comment type="caution">
    <text evidence="1">The sequence shown here is derived from an EMBL/GenBank/DDBJ whole genome shotgun (WGS) entry which is preliminary data.</text>
</comment>
<keyword evidence="2" id="KW-1185">Reference proteome</keyword>
<proteinExistence type="predicted"/>
<protein>
    <recommendedName>
        <fullName evidence="3">SWIM-type domain-containing protein</fullName>
    </recommendedName>
</protein>
<organism evidence="1 2">
    <name type="scientific">Paralvinella palmiformis</name>
    <dbReference type="NCBI Taxonomy" id="53620"/>
    <lineage>
        <taxon>Eukaryota</taxon>
        <taxon>Metazoa</taxon>
        <taxon>Spiralia</taxon>
        <taxon>Lophotrochozoa</taxon>
        <taxon>Annelida</taxon>
        <taxon>Polychaeta</taxon>
        <taxon>Sedentaria</taxon>
        <taxon>Canalipalpata</taxon>
        <taxon>Terebellida</taxon>
        <taxon>Terebelliformia</taxon>
        <taxon>Alvinellidae</taxon>
        <taxon>Paralvinella</taxon>
    </lineage>
</organism>
<sequence length="198" mass="22195">MWIGACHPPLQQQLEFLQRRVSGRPERPGFYLGEITKNNIESTNTKLKSDCDPKGGCLINSHEGDLLVSPTSCTCKFRVTMQLPCRYMFAMREKVKLDLFCIDLSAECWSMSYLTMAHNPKASTSTDPSLSVIVAPESTSSNVIRSHQKCNHAFRLTSALASLAEEIGMQEFEARLTTLQDLYDQPMCQVSALIQPLE</sequence>
<reference evidence="1" key="1">
    <citation type="journal article" date="2023" name="Mol. Biol. Evol.">
        <title>Third-Generation Sequencing Reveals the Adaptive Role of the Epigenome in Three Deep-Sea Polychaetes.</title>
        <authorList>
            <person name="Perez M."/>
            <person name="Aroh O."/>
            <person name="Sun Y."/>
            <person name="Lan Y."/>
            <person name="Juniper S.K."/>
            <person name="Young C.R."/>
            <person name="Angers B."/>
            <person name="Qian P.Y."/>
        </authorList>
    </citation>
    <scope>NUCLEOTIDE SEQUENCE</scope>
    <source>
        <strain evidence="1">P08H-3</strain>
    </source>
</reference>
<dbReference type="AlphaFoldDB" id="A0AAD9N9Y8"/>
<accession>A0AAD9N9Y8</accession>
<evidence type="ECO:0008006" key="3">
    <source>
        <dbReference type="Google" id="ProtNLM"/>
    </source>
</evidence>
<dbReference type="Proteomes" id="UP001208570">
    <property type="component" value="Unassembled WGS sequence"/>
</dbReference>
<gene>
    <name evidence="1" type="ORF">LSH36_97g07086</name>
</gene>
<dbReference type="EMBL" id="JAODUP010000097">
    <property type="protein sequence ID" value="KAK2162532.1"/>
    <property type="molecule type" value="Genomic_DNA"/>
</dbReference>
<evidence type="ECO:0000313" key="2">
    <source>
        <dbReference type="Proteomes" id="UP001208570"/>
    </source>
</evidence>
<name>A0AAD9N9Y8_9ANNE</name>
<evidence type="ECO:0000313" key="1">
    <source>
        <dbReference type="EMBL" id="KAK2162532.1"/>
    </source>
</evidence>